<evidence type="ECO:0000313" key="10">
    <source>
        <dbReference type="EMBL" id="ABE55877.1"/>
    </source>
</evidence>
<comment type="subunit">
    <text evidence="8">Interacts with the cytoplasmic NapA precursor.</text>
</comment>
<keyword evidence="4 8" id="KW-0677">Repeat</keyword>
<keyword evidence="8" id="KW-0963">Cytoplasm</keyword>
<dbReference type="GO" id="GO:0051539">
    <property type="term" value="F:4 iron, 4 sulfur cluster binding"/>
    <property type="evidence" value="ECO:0007669"/>
    <property type="project" value="UniProtKB-UniRule"/>
</dbReference>
<dbReference type="GO" id="GO:0046872">
    <property type="term" value="F:metal ion binding"/>
    <property type="evidence" value="ECO:0007669"/>
    <property type="project" value="UniProtKB-KW"/>
</dbReference>
<feature type="binding site" evidence="8">
    <location>
        <position position="36"/>
    </location>
    <ligand>
        <name>[4Fe-4S] cluster</name>
        <dbReference type="ChEBI" id="CHEBI:49883"/>
        <label>1</label>
    </ligand>
</feature>
<feature type="domain" description="4Fe-4S ferredoxin-type" evidence="9">
    <location>
        <begin position="26"/>
        <end position="56"/>
    </location>
</feature>
<protein>
    <recommendedName>
        <fullName evidence="8">Ferredoxin-type protein NapF</fullName>
    </recommendedName>
</protein>
<dbReference type="eggNOG" id="COG1145">
    <property type="taxonomic scope" value="Bacteria"/>
</dbReference>
<dbReference type="Gene3D" id="3.30.70.20">
    <property type="match status" value="2"/>
</dbReference>
<organism evidence="10 11">
    <name type="scientific">Shewanella denitrificans (strain OS217 / ATCC BAA-1090 / DSM 15013)</name>
    <dbReference type="NCBI Taxonomy" id="318161"/>
    <lineage>
        <taxon>Bacteria</taxon>
        <taxon>Pseudomonadati</taxon>
        <taxon>Pseudomonadota</taxon>
        <taxon>Gammaproteobacteria</taxon>
        <taxon>Alteromonadales</taxon>
        <taxon>Shewanellaceae</taxon>
        <taxon>Shewanella</taxon>
    </lineage>
</organism>
<feature type="binding site" evidence="8">
    <location>
        <position position="71"/>
    </location>
    <ligand>
        <name>[4Fe-4S] cluster</name>
        <dbReference type="ChEBI" id="CHEBI:49883"/>
        <label>2</label>
    </ligand>
</feature>
<dbReference type="InterPro" id="IPR017896">
    <property type="entry name" value="4Fe4S_Fe-S-bd"/>
</dbReference>
<feature type="binding site" evidence="8">
    <location>
        <position position="150"/>
    </location>
    <ligand>
        <name>[4Fe-4S] cluster</name>
        <dbReference type="ChEBI" id="CHEBI:49883"/>
        <label>3</label>
    </ligand>
</feature>
<comment type="similarity">
    <text evidence="8">Belongs to the NapF family.</text>
</comment>
<dbReference type="STRING" id="318161.Sden_2598"/>
<dbReference type="HAMAP" id="MF_02201">
    <property type="entry name" value="NapF"/>
    <property type="match status" value="1"/>
</dbReference>
<accession>Q12KZ9</accession>
<comment type="function">
    <text evidence="8">Could be involved in the maturation of NapA, the catalytic subunit of the periplasmic nitrate reductase, before its export into the periplasm.</text>
</comment>
<dbReference type="AlphaFoldDB" id="Q12KZ9"/>
<dbReference type="PANTHER" id="PTHR43687">
    <property type="entry name" value="ADENYLYLSULFATE REDUCTASE, BETA SUBUNIT"/>
    <property type="match status" value="1"/>
</dbReference>
<evidence type="ECO:0000256" key="6">
    <source>
        <dbReference type="ARBA" id="ARBA00023004"/>
    </source>
</evidence>
<feature type="domain" description="4Fe-4S ferredoxin-type" evidence="9">
    <location>
        <begin position="131"/>
        <end position="160"/>
    </location>
</feature>
<proteinExistence type="inferred from homology"/>
<evidence type="ECO:0000259" key="9">
    <source>
        <dbReference type="PROSITE" id="PS51379"/>
    </source>
</evidence>
<dbReference type="GO" id="GO:0005737">
    <property type="term" value="C:cytoplasm"/>
    <property type="evidence" value="ECO:0007669"/>
    <property type="project" value="UniProtKB-SubCell"/>
</dbReference>
<evidence type="ECO:0000256" key="5">
    <source>
        <dbReference type="ARBA" id="ARBA00022982"/>
    </source>
</evidence>
<evidence type="ECO:0000256" key="3">
    <source>
        <dbReference type="ARBA" id="ARBA00022723"/>
    </source>
</evidence>
<dbReference type="SUPFAM" id="SSF54862">
    <property type="entry name" value="4Fe-4S ferredoxins"/>
    <property type="match status" value="1"/>
</dbReference>
<keyword evidence="7 8" id="KW-0411">Iron-sulfur</keyword>
<evidence type="ECO:0000256" key="8">
    <source>
        <dbReference type="HAMAP-Rule" id="MF_02201"/>
    </source>
</evidence>
<keyword evidence="5" id="KW-0249">Electron transport</keyword>
<dbReference type="PROSITE" id="PS00198">
    <property type="entry name" value="4FE4S_FER_1"/>
    <property type="match status" value="1"/>
</dbReference>
<dbReference type="NCBIfam" id="TIGR00402">
    <property type="entry name" value="napF"/>
    <property type="match status" value="1"/>
</dbReference>
<feature type="binding site" evidence="8">
    <location>
        <position position="42"/>
    </location>
    <ligand>
        <name>[4Fe-4S] cluster</name>
        <dbReference type="ChEBI" id="CHEBI:49883"/>
        <label>1</label>
    </ligand>
</feature>
<dbReference type="Proteomes" id="UP000001982">
    <property type="component" value="Chromosome"/>
</dbReference>
<dbReference type="OrthoDB" id="9808559at2"/>
<evidence type="ECO:0000256" key="7">
    <source>
        <dbReference type="ARBA" id="ARBA00023014"/>
    </source>
</evidence>
<keyword evidence="6 8" id="KW-0408">Iron</keyword>
<evidence type="ECO:0000256" key="4">
    <source>
        <dbReference type="ARBA" id="ARBA00022737"/>
    </source>
</evidence>
<sequence length="161" mass="17698">MTQGIDQGRRRFFRRQTNDALRPPWVKADIDFTDLCSRCDACIKVCETHIISRGDGGFPEVNFNQDECTFCEKCVSACPEPIFDLHQTAPWAIKAEISSACLTQNGIWCQSCKDACEPRAINFVMAVGQVPKPHIDLDACTGCGACVSPCPADAINVIKPD</sequence>
<keyword evidence="1" id="KW-0813">Transport</keyword>
<feature type="binding site" evidence="8">
    <location>
        <position position="143"/>
    </location>
    <ligand>
        <name>[4Fe-4S] cluster</name>
        <dbReference type="ChEBI" id="CHEBI:49883"/>
        <label>3</label>
    </ligand>
</feature>
<dbReference type="PROSITE" id="PS51379">
    <property type="entry name" value="4FE4S_FER_2"/>
    <property type="match status" value="3"/>
</dbReference>
<dbReference type="Pfam" id="PF12838">
    <property type="entry name" value="Fer4_7"/>
    <property type="match status" value="1"/>
</dbReference>
<dbReference type="PANTHER" id="PTHR43687:SF6">
    <property type="entry name" value="L-ASPARTATE SEMIALDEHYDE SULFURTRANSFERASE IRON-SULFUR SUBUNIT"/>
    <property type="match status" value="1"/>
</dbReference>
<feature type="binding site" evidence="8">
    <location>
        <position position="78"/>
    </location>
    <ligand>
        <name>[4Fe-4S] cluster</name>
        <dbReference type="ChEBI" id="CHEBI:49883"/>
        <label>2</label>
    </ligand>
</feature>
<dbReference type="CDD" id="cd10564">
    <property type="entry name" value="NapF_like"/>
    <property type="match status" value="1"/>
</dbReference>
<keyword evidence="11" id="KW-1185">Reference proteome</keyword>
<dbReference type="EMBL" id="CP000302">
    <property type="protein sequence ID" value="ABE55877.1"/>
    <property type="molecule type" value="Genomic_DNA"/>
</dbReference>
<feature type="binding site" evidence="8">
    <location>
        <position position="39"/>
    </location>
    <ligand>
        <name>[4Fe-4S] cluster</name>
        <dbReference type="ChEBI" id="CHEBI:49883"/>
        <label>1</label>
    </ligand>
</feature>
<feature type="binding site" evidence="8">
    <location>
        <position position="146"/>
    </location>
    <ligand>
        <name>[4Fe-4S] cluster</name>
        <dbReference type="ChEBI" id="CHEBI:49883"/>
        <label>3</label>
    </ligand>
</feature>
<dbReference type="eggNOG" id="COG1149">
    <property type="taxonomic scope" value="Bacteria"/>
</dbReference>
<dbReference type="InterPro" id="IPR004496">
    <property type="entry name" value="NapF"/>
</dbReference>
<evidence type="ECO:0000313" key="11">
    <source>
        <dbReference type="Proteomes" id="UP000001982"/>
    </source>
</evidence>
<name>Q12KZ9_SHEDO</name>
<feature type="binding site" evidence="8">
    <location>
        <position position="68"/>
    </location>
    <ligand>
        <name>[4Fe-4S] cluster</name>
        <dbReference type="ChEBI" id="CHEBI:49883"/>
        <label>2</label>
    </ligand>
</feature>
<dbReference type="KEGG" id="sdn:Sden_2598"/>
<dbReference type="InterPro" id="IPR017900">
    <property type="entry name" value="4Fe4S_Fe_S_CS"/>
</dbReference>
<comment type="cofactor">
    <cofactor evidence="8">
        <name>[4Fe-4S] cluster</name>
        <dbReference type="ChEBI" id="CHEBI:49883"/>
    </cofactor>
</comment>
<feature type="domain" description="4Fe-4S ferredoxin-type" evidence="9">
    <location>
        <begin position="59"/>
        <end position="88"/>
    </location>
</feature>
<evidence type="ECO:0000256" key="1">
    <source>
        <dbReference type="ARBA" id="ARBA00022448"/>
    </source>
</evidence>
<dbReference type="InterPro" id="IPR050572">
    <property type="entry name" value="Fe-S_Ferredoxin"/>
</dbReference>
<reference evidence="10 11" key="1">
    <citation type="submission" date="2006-03" db="EMBL/GenBank/DDBJ databases">
        <title>Complete sequence of Shewanella denitrificans OS217.</title>
        <authorList>
            <consortium name="US DOE Joint Genome Institute"/>
            <person name="Copeland A."/>
            <person name="Lucas S."/>
            <person name="Lapidus A."/>
            <person name="Barry K."/>
            <person name="Detter J.C."/>
            <person name="Glavina del Rio T."/>
            <person name="Hammon N."/>
            <person name="Israni S."/>
            <person name="Dalin E."/>
            <person name="Tice H."/>
            <person name="Pitluck S."/>
            <person name="Brettin T."/>
            <person name="Bruce D."/>
            <person name="Han C."/>
            <person name="Tapia R."/>
            <person name="Gilna P."/>
            <person name="Kiss H."/>
            <person name="Schmutz J."/>
            <person name="Larimer F."/>
            <person name="Land M."/>
            <person name="Hauser L."/>
            <person name="Kyrpides N."/>
            <person name="Lykidis A."/>
            <person name="Richardson P."/>
        </authorList>
    </citation>
    <scope>NUCLEOTIDE SEQUENCE [LARGE SCALE GENOMIC DNA]</scope>
    <source>
        <strain evidence="11">OS217 / ATCC BAA-1090 / DSM 15013</strain>
    </source>
</reference>
<dbReference type="RefSeq" id="WP_011497028.1">
    <property type="nucleotide sequence ID" value="NC_007954.1"/>
</dbReference>
<keyword evidence="2 8" id="KW-0004">4Fe-4S</keyword>
<feature type="binding site" evidence="8">
    <location>
        <position position="46"/>
    </location>
    <ligand>
        <name>[4Fe-4S] cluster</name>
        <dbReference type="ChEBI" id="CHEBI:49883"/>
        <label>1</label>
    </ligand>
</feature>
<dbReference type="HOGENOM" id="CLU_077329_2_1_6"/>
<gene>
    <name evidence="8" type="primary">napF</name>
    <name evidence="10" type="ordered locus">Sden_2598</name>
</gene>
<feature type="binding site" evidence="8">
    <location>
        <position position="140"/>
    </location>
    <ligand>
        <name>[4Fe-4S] cluster</name>
        <dbReference type="ChEBI" id="CHEBI:49883"/>
        <label>3</label>
    </ligand>
</feature>
<keyword evidence="3 8" id="KW-0479">Metal-binding</keyword>
<comment type="subcellular location">
    <subcellularLocation>
        <location evidence="8">Cytoplasm</location>
    </subcellularLocation>
</comment>
<dbReference type="Pfam" id="PF00037">
    <property type="entry name" value="Fer4"/>
    <property type="match status" value="1"/>
</dbReference>
<feature type="binding site" evidence="8">
    <location>
        <position position="74"/>
    </location>
    <ligand>
        <name>[4Fe-4S] cluster</name>
        <dbReference type="ChEBI" id="CHEBI:49883"/>
        <label>2</label>
    </ligand>
</feature>
<evidence type="ECO:0000256" key="2">
    <source>
        <dbReference type="ARBA" id="ARBA00022485"/>
    </source>
</evidence>